<comment type="subcellular location">
    <subcellularLocation>
        <location evidence="1">Cell membrane</location>
        <topology evidence="1">Multi-pass membrane protein</topology>
    </subcellularLocation>
</comment>
<dbReference type="RefSeq" id="WP_087206919.1">
    <property type="nucleotide sequence ID" value="NZ_CP021431.1"/>
</dbReference>
<dbReference type="AlphaFoldDB" id="A0A1Y0EB21"/>
<dbReference type="PIRSF" id="PIRSF019239">
    <property type="entry name" value="MrpE"/>
    <property type="match status" value="1"/>
</dbReference>
<accession>A0A1Y0EB21</accession>
<dbReference type="GO" id="GO:0008324">
    <property type="term" value="F:monoatomic cation transmembrane transporter activity"/>
    <property type="evidence" value="ECO:0007669"/>
    <property type="project" value="InterPro"/>
</dbReference>
<proteinExistence type="inferred from homology"/>
<evidence type="ECO:0000256" key="1">
    <source>
        <dbReference type="ARBA" id="ARBA00004651"/>
    </source>
</evidence>
<evidence type="ECO:0000256" key="6">
    <source>
        <dbReference type="ARBA" id="ARBA00023136"/>
    </source>
</evidence>
<organism evidence="8 9">
    <name type="scientific">Yoonia vestfoldensis</name>
    <dbReference type="NCBI Taxonomy" id="245188"/>
    <lineage>
        <taxon>Bacteria</taxon>
        <taxon>Pseudomonadati</taxon>
        <taxon>Pseudomonadota</taxon>
        <taxon>Alphaproteobacteria</taxon>
        <taxon>Rhodobacterales</taxon>
        <taxon>Paracoccaceae</taxon>
        <taxon>Yoonia</taxon>
    </lineage>
</organism>
<sequence>MNMFILNIALAVIWAALWGSPTLLMLGAGYVLGFLILWFAAPVFGLHDSYFLRSWRILRLTLFFIYELVMSSIRVAWDVMTPNDYSTPAILDMPLDVTSDFEILLVTNLISLTPGTLSLDVSDDRKTLTFHAMYAEDPQAVIDDLKSGMERLVREVFE</sequence>
<keyword evidence="6 7" id="KW-0472">Membrane</keyword>
<keyword evidence="5 7" id="KW-1133">Transmembrane helix</keyword>
<evidence type="ECO:0000256" key="7">
    <source>
        <dbReference type="SAM" id="Phobius"/>
    </source>
</evidence>
<gene>
    <name evidence="8" type="primary">mrpE</name>
    <name evidence="8" type="ORF">LOKVESSMR4R_01379</name>
</gene>
<keyword evidence="9" id="KW-1185">Reference proteome</keyword>
<feature type="transmembrane region" description="Helical" evidence="7">
    <location>
        <begin position="58"/>
        <end position="77"/>
    </location>
</feature>
<evidence type="ECO:0000256" key="4">
    <source>
        <dbReference type="ARBA" id="ARBA00022692"/>
    </source>
</evidence>
<evidence type="ECO:0000256" key="3">
    <source>
        <dbReference type="ARBA" id="ARBA00022475"/>
    </source>
</evidence>
<evidence type="ECO:0000313" key="9">
    <source>
        <dbReference type="Proteomes" id="UP000195273"/>
    </source>
</evidence>
<dbReference type="PANTHER" id="PTHR34584:SF1">
    <property type="entry name" value="NA(+)_H(+) ANTIPORTER SUBUNIT E1"/>
    <property type="match status" value="1"/>
</dbReference>
<dbReference type="KEGG" id="lvs:LOKVESSMR4R_01379"/>
<comment type="similarity">
    <text evidence="2">Belongs to the CPA3 antiporters (TC 2.A.63) subunit E family.</text>
</comment>
<evidence type="ECO:0000313" key="8">
    <source>
        <dbReference type="EMBL" id="ARU00698.1"/>
    </source>
</evidence>
<dbReference type="Pfam" id="PF01899">
    <property type="entry name" value="MNHE"/>
    <property type="match status" value="1"/>
</dbReference>
<dbReference type="EMBL" id="CP021431">
    <property type="protein sequence ID" value="ARU00698.1"/>
    <property type="molecule type" value="Genomic_DNA"/>
</dbReference>
<name>A0A1Y0EB21_9RHOB</name>
<feature type="transmembrane region" description="Helical" evidence="7">
    <location>
        <begin position="29"/>
        <end position="46"/>
    </location>
</feature>
<dbReference type="InterPro" id="IPR002758">
    <property type="entry name" value="Cation_antiport_E"/>
</dbReference>
<reference evidence="8 9" key="1">
    <citation type="submission" date="2017-05" db="EMBL/GenBank/DDBJ databases">
        <title>Genome Sequence of Loktanella vestfoldensis Strain SMR4r Isolated from a Culture of the Diatom Skeletonema marinoi.</title>
        <authorList>
            <person name="Topel M."/>
            <person name="Pinder M.I.M."/>
            <person name="Johansson O.N."/>
            <person name="Kourtchenko O."/>
            <person name="Godhe A."/>
            <person name="Clarke A.K."/>
        </authorList>
    </citation>
    <scope>NUCLEOTIDE SEQUENCE [LARGE SCALE GENOMIC DNA]</scope>
    <source>
        <strain evidence="8 9">SMR4r</strain>
    </source>
</reference>
<keyword evidence="4 7" id="KW-0812">Transmembrane</keyword>
<keyword evidence="3" id="KW-1003">Cell membrane</keyword>
<dbReference type="STRING" id="1122181.GCA_000382265_03095"/>
<protein>
    <submittedName>
        <fullName evidence="8">Na(+)/H(+) antiporter subunit E</fullName>
    </submittedName>
</protein>
<evidence type="ECO:0000256" key="5">
    <source>
        <dbReference type="ARBA" id="ARBA00022989"/>
    </source>
</evidence>
<dbReference type="GO" id="GO:0005886">
    <property type="term" value="C:plasma membrane"/>
    <property type="evidence" value="ECO:0007669"/>
    <property type="project" value="UniProtKB-SubCell"/>
</dbReference>
<dbReference type="Proteomes" id="UP000195273">
    <property type="component" value="Chromosome"/>
</dbReference>
<evidence type="ECO:0000256" key="2">
    <source>
        <dbReference type="ARBA" id="ARBA00006228"/>
    </source>
</evidence>
<dbReference type="PANTHER" id="PTHR34584">
    <property type="entry name" value="NA(+)/H(+) ANTIPORTER SUBUNIT E1"/>
    <property type="match status" value="1"/>
</dbReference>
<dbReference type="OrthoDB" id="9807187at2"/>